<keyword evidence="2" id="KW-0812">Transmembrane</keyword>
<keyword evidence="2" id="KW-1133">Transmembrane helix</keyword>
<keyword evidence="2" id="KW-0472">Membrane</keyword>
<feature type="transmembrane region" description="Helical" evidence="2">
    <location>
        <begin position="296"/>
        <end position="317"/>
    </location>
</feature>
<feature type="chain" id="PRO_5045771761" evidence="3">
    <location>
        <begin position="25"/>
        <end position="324"/>
    </location>
</feature>
<proteinExistence type="predicted"/>
<dbReference type="RefSeq" id="WP_378964929.1">
    <property type="nucleotide sequence ID" value="NZ_JBHTBJ010000002.1"/>
</dbReference>
<sequence length="324" mass="32163">MRRLLLVLAALASVLALTALPAAASPSASCVAGYRHSFDGAAGTLTITGSPCAGQSQPVTLVSYTAGDAQFVYDSATGTLTPARRSLTLKVAVPRCSAQVGAFFGAAAPTETTSAALPDGTAVLGLKSGAGARSTGPLAWHTGGAAACAPAPTVTYAMGCDGTFIATLANGADANVTAVFLTGNRRIRLSPGRSTTVKVAKSRTLTVRDSSFTTHVAVWRAPTTCTAAPPVAPPTPQAPVARPTATSPSPSASASASTSSSPAVTYANDTAAYPQIPDHTTGATALAKTGLGTGSIVAILIGLLMIGAGVAAITWLIRMNRGLA</sequence>
<dbReference type="Proteomes" id="UP001596548">
    <property type="component" value="Unassembled WGS sequence"/>
</dbReference>
<protein>
    <submittedName>
        <fullName evidence="4">Uncharacterized protein</fullName>
    </submittedName>
</protein>
<keyword evidence="3" id="KW-0732">Signal</keyword>
<reference evidence="5" key="1">
    <citation type="journal article" date="2019" name="Int. J. Syst. Evol. Microbiol.">
        <title>The Global Catalogue of Microorganisms (GCM) 10K type strain sequencing project: providing services to taxonomists for standard genome sequencing and annotation.</title>
        <authorList>
            <consortium name="The Broad Institute Genomics Platform"/>
            <consortium name="The Broad Institute Genome Sequencing Center for Infectious Disease"/>
            <person name="Wu L."/>
            <person name="Ma J."/>
        </authorList>
    </citation>
    <scope>NUCLEOTIDE SEQUENCE [LARGE SCALE GENOMIC DNA]</scope>
    <source>
        <strain evidence="5">XZYJT-10</strain>
    </source>
</reference>
<name>A0ABW2HKJ5_9ACTN</name>
<accession>A0ABW2HKJ5</accession>
<dbReference type="EMBL" id="JBHTBJ010000002">
    <property type="protein sequence ID" value="MFC7273409.1"/>
    <property type="molecule type" value="Genomic_DNA"/>
</dbReference>
<feature type="compositionally biased region" description="Low complexity" evidence="1">
    <location>
        <begin position="238"/>
        <end position="261"/>
    </location>
</feature>
<comment type="caution">
    <text evidence="4">The sequence shown here is derived from an EMBL/GenBank/DDBJ whole genome shotgun (WGS) entry which is preliminary data.</text>
</comment>
<feature type="signal peptide" evidence="3">
    <location>
        <begin position="1"/>
        <end position="24"/>
    </location>
</feature>
<evidence type="ECO:0000256" key="2">
    <source>
        <dbReference type="SAM" id="Phobius"/>
    </source>
</evidence>
<evidence type="ECO:0000313" key="4">
    <source>
        <dbReference type="EMBL" id="MFC7273409.1"/>
    </source>
</evidence>
<evidence type="ECO:0000313" key="5">
    <source>
        <dbReference type="Proteomes" id="UP001596548"/>
    </source>
</evidence>
<organism evidence="4 5">
    <name type="scientific">Paractinoplanes rhizophilus</name>
    <dbReference type="NCBI Taxonomy" id="1416877"/>
    <lineage>
        <taxon>Bacteria</taxon>
        <taxon>Bacillati</taxon>
        <taxon>Actinomycetota</taxon>
        <taxon>Actinomycetes</taxon>
        <taxon>Micromonosporales</taxon>
        <taxon>Micromonosporaceae</taxon>
        <taxon>Paractinoplanes</taxon>
    </lineage>
</organism>
<feature type="region of interest" description="Disordered" evidence="1">
    <location>
        <begin position="225"/>
        <end position="261"/>
    </location>
</feature>
<gene>
    <name evidence="4" type="ORF">ACFQS1_05400</name>
</gene>
<evidence type="ECO:0000256" key="3">
    <source>
        <dbReference type="SAM" id="SignalP"/>
    </source>
</evidence>
<evidence type="ECO:0000256" key="1">
    <source>
        <dbReference type="SAM" id="MobiDB-lite"/>
    </source>
</evidence>
<keyword evidence="5" id="KW-1185">Reference proteome</keyword>